<evidence type="ECO:0000256" key="3">
    <source>
        <dbReference type="ARBA" id="ARBA00022989"/>
    </source>
</evidence>
<comment type="caution">
    <text evidence="6">The sequence shown here is derived from an EMBL/GenBank/DDBJ whole genome shotgun (WGS) entry which is preliminary data.</text>
</comment>
<name>A0ABR2S958_9ROSI</name>
<dbReference type="EMBL" id="JBBPBN010000016">
    <property type="protein sequence ID" value="KAK9021677.1"/>
    <property type="molecule type" value="Genomic_DNA"/>
</dbReference>
<evidence type="ECO:0000313" key="7">
    <source>
        <dbReference type="Proteomes" id="UP001396334"/>
    </source>
</evidence>
<accession>A0ABR2S958</accession>
<feature type="compositionally biased region" description="Basic residues" evidence="5">
    <location>
        <begin position="85"/>
        <end position="96"/>
    </location>
</feature>
<reference evidence="6 7" key="1">
    <citation type="journal article" date="2024" name="G3 (Bethesda)">
        <title>Genome assembly of Hibiscus sabdariffa L. provides insights into metabolisms of medicinal natural products.</title>
        <authorList>
            <person name="Kim T."/>
        </authorList>
    </citation>
    <scope>NUCLEOTIDE SEQUENCE [LARGE SCALE GENOMIC DNA]</scope>
    <source>
        <strain evidence="6">TK-2024</strain>
        <tissue evidence="6">Old leaves</tissue>
    </source>
</reference>
<evidence type="ECO:0000313" key="6">
    <source>
        <dbReference type="EMBL" id="KAK9021677.1"/>
    </source>
</evidence>
<proteinExistence type="predicted"/>
<feature type="region of interest" description="Disordered" evidence="5">
    <location>
        <begin position="79"/>
        <end position="110"/>
    </location>
</feature>
<feature type="compositionally biased region" description="Polar residues" evidence="5">
    <location>
        <begin position="97"/>
        <end position="110"/>
    </location>
</feature>
<evidence type="ECO:0000256" key="2">
    <source>
        <dbReference type="ARBA" id="ARBA00022692"/>
    </source>
</evidence>
<protein>
    <submittedName>
        <fullName evidence="6">Uncharacterized protein</fullName>
    </submittedName>
</protein>
<comment type="subcellular location">
    <subcellularLocation>
        <location evidence="1">Membrane</location>
        <topology evidence="1">Multi-pass membrane protein</topology>
    </subcellularLocation>
</comment>
<keyword evidence="4" id="KW-0472">Membrane</keyword>
<evidence type="ECO:0000256" key="1">
    <source>
        <dbReference type="ARBA" id="ARBA00004141"/>
    </source>
</evidence>
<keyword evidence="7" id="KW-1185">Reference proteome</keyword>
<organism evidence="6 7">
    <name type="scientific">Hibiscus sabdariffa</name>
    <name type="common">roselle</name>
    <dbReference type="NCBI Taxonomy" id="183260"/>
    <lineage>
        <taxon>Eukaryota</taxon>
        <taxon>Viridiplantae</taxon>
        <taxon>Streptophyta</taxon>
        <taxon>Embryophyta</taxon>
        <taxon>Tracheophyta</taxon>
        <taxon>Spermatophyta</taxon>
        <taxon>Magnoliopsida</taxon>
        <taxon>eudicotyledons</taxon>
        <taxon>Gunneridae</taxon>
        <taxon>Pentapetalae</taxon>
        <taxon>rosids</taxon>
        <taxon>malvids</taxon>
        <taxon>Malvales</taxon>
        <taxon>Malvaceae</taxon>
        <taxon>Malvoideae</taxon>
        <taxon>Hibiscus</taxon>
    </lineage>
</organism>
<keyword evidence="3" id="KW-1133">Transmembrane helix</keyword>
<dbReference type="Proteomes" id="UP001396334">
    <property type="component" value="Unassembled WGS sequence"/>
</dbReference>
<evidence type="ECO:0000256" key="4">
    <source>
        <dbReference type="ARBA" id="ARBA00023136"/>
    </source>
</evidence>
<dbReference type="InterPro" id="IPR044772">
    <property type="entry name" value="NO3_transporter"/>
</dbReference>
<dbReference type="PANTHER" id="PTHR23515">
    <property type="entry name" value="HIGH-AFFINITY NITRATE TRANSPORTER 2.3"/>
    <property type="match status" value="1"/>
</dbReference>
<keyword evidence="2" id="KW-0812">Transmembrane</keyword>
<sequence>MWECGCCCHSINFLQRLQVFQRNRDNSVGPLFLIYFPPWGGMFCGPLSGETATGEDYYYMSERSSDEKDKVLHEASLAFADNSRKGRGRGRGRSVHSRTLPSNATSPENV</sequence>
<gene>
    <name evidence="6" type="ORF">V6N11_011656</name>
</gene>
<evidence type="ECO:0000256" key="5">
    <source>
        <dbReference type="SAM" id="MobiDB-lite"/>
    </source>
</evidence>